<proteinExistence type="predicted"/>
<evidence type="ECO:0000313" key="2">
    <source>
        <dbReference type="EMBL" id="SFI94398.1"/>
    </source>
</evidence>
<dbReference type="RefSeq" id="WP_090838527.1">
    <property type="nucleotide sequence ID" value="NZ_FORM01000003.1"/>
</dbReference>
<organism evidence="2 3">
    <name type="scientific">Olleya namhaensis</name>
    <dbReference type="NCBI Taxonomy" id="1144750"/>
    <lineage>
        <taxon>Bacteria</taxon>
        <taxon>Pseudomonadati</taxon>
        <taxon>Bacteroidota</taxon>
        <taxon>Flavobacteriia</taxon>
        <taxon>Flavobacteriales</taxon>
        <taxon>Flavobacteriaceae</taxon>
    </lineage>
</organism>
<dbReference type="EMBL" id="FORM01000003">
    <property type="protein sequence ID" value="SFI94398.1"/>
    <property type="molecule type" value="Genomic_DNA"/>
</dbReference>
<keyword evidence="1" id="KW-0732">Signal</keyword>
<dbReference type="AlphaFoldDB" id="A0A1I3MBQ3"/>
<name>A0A1I3MBQ3_9FLAO</name>
<reference evidence="3" key="1">
    <citation type="submission" date="2016-10" db="EMBL/GenBank/DDBJ databases">
        <authorList>
            <person name="Varghese N."/>
            <person name="Submissions S."/>
        </authorList>
    </citation>
    <scope>NUCLEOTIDE SEQUENCE [LARGE SCALE GENOMIC DNA]</scope>
    <source>
        <strain evidence="3">DSM 28881</strain>
    </source>
</reference>
<dbReference type="STRING" id="1144750.SAMN05443431_10389"/>
<sequence length="360" mass="40375">MKLLYKLTLCLLLPLFAFSNNGNWDGKHTKKKTINKTYTVSKDATLKVANKYGNVDIVTWTGNTIEIEVTITTNGNDPEEVDKRLNEIDVEFNASSNHVSAETVIGKKKKNSWWSWSSNNDVNMKINYVIKMPITNNVSLNNDYGNITLDTLEGHADIKCDYGKITTKELLADNNTIQFDYTNNSYFEYIKSGKINADYSGFTVAKSKDLTIVADYTKSLIEIVENIDYNCDYGSLRVNKLNSISGNGNYLTVVLGDVYKNVNINADYGSIKIGKMAKNAKNISIQSDYVGIKIGIDAEYAFNFDINLEYGGLNGDDHFEVQTKSIKNTDKYYSGYHLKNGTGNLVKINSEYGSVTFDKK</sequence>
<protein>
    <recommendedName>
        <fullName evidence="4">Adhesin</fullName>
    </recommendedName>
</protein>
<feature type="chain" id="PRO_5011716240" description="Adhesin" evidence="1">
    <location>
        <begin position="20"/>
        <end position="360"/>
    </location>
</feature>
<feature type="signal peptide" evidence="1">
    <location>
        <begin position="1"/>
        <end position="19"/>
    </location>
</feature>
<accession>A0A1I3MBQ3</accession>
<dbReference type="Proteomes" id="UP000199559">
    <property type="component" value="Unassembled WGS sequence"/>
</dbReference>
<evidence type="ECO:0008006" key="4">
    <source>
        <dbReference type="Google" id="ProtNLM"/>
    </source>
</evidence>
<keyword evidence="3" id="KW-1185">Reference proteome</keyword>
<evidence type="ECO:0000313" key="3">
    <source>
        <dbReference type="Proteomes" id="UP000199559"/>
    </source>
</evidence>
<evidence type="ECO:0000256" key="1">
    <source>
        <dbReference type="SAM" id="SignalP"/>
    </source>
</evidence>
<gene>
    <name evidence="2" type="ORF">SAMN05443431_10389</name>
</gene>